<feature type="transmembrane region" description="Helical" evidence="1">
    <location>
        <begin position="147"/>
        <end position="165"/>
    </location>
</feature>
<dbReference type="STRING" id="349064.SAMN05660429_01349"/>
<evidence type="ECO:0000313" key="3">
    <source>
        <dbReference type="Proteomes" id="UP000199308"/>
    </source>
</evidence>
<organism evidence="2 3">
    <name type="scientific">Thalassotalea agarivorans</name>
    <name type="common">Thalassomonas agarivorans</name>
    <dbReference type="NCBI Taxonomy" id="349064"/>
    <lineage>
        <taxon>Bacteria</taxon>
        <taxon>Pseudomonadati</taxon>
        <taxon>Pseudomonadota</taxon>
        <taxon>Gammaproteobacteria</taxon>
        <taxon>Alteromonadales</taxon>
        <taxon>Colwelliaceae</taxon>
        <taxon>Thalassotalea</taxon>
    </lineage>
</organism>
<protein>
    <submittedName>
        <fullName evidence="2">Paraquat-inducible protein A</fullName>
    </submittedName>
</protein>
<name>A0A1I0CVQ4_THASX</name>
<dbReference type="OrthoDB" id="9807787at2"/>
<feature type="transmembrane region" description="Helical" evidence="1">
    <location>
        <begin position="53"/>
        <end position="79"/>
    </location>
</feature>
<dbReference type="AlphaFoldDB" id="A0A1I0CVQ4"/>
<dbReference type="InterPro" id="IPR007498">
    <property type="entry name" value="PqiA-like"/>
</dbReference>
<dbReference type="Pfam" id="PF04403">
    <property type="entry name" value="PqiA"/>
    <property type="match status" value="1"/>
</dbReference>
<dbReference type="RefSeq" id="WP_093328697.1">
    <property type="nucleotide sequence ID" value="NZ_AP027363.1"/>
</dbReference>
<evidence type="ECO:0000313" key="2">
    <source>
        <dbReference type="EMBL" id="SET23843.1"/>
    </source>
</evidence>
<accession>A0A1I0CVQ4</accession>
<proteinExistence type="predicted"/>
<gene>
    <name evidence="2" type="ORF">SAMN05660429_01349</name>
</gene>
<keyword evidence="1" id="KW-0812">Transmembrane</keyword>
<dbReference type="EMBL" id="FOHK01000005">
    <property type="protein sequence ID" value="SET23843.1"/>
    <property type="molecule type" value="Genomic_DNA"/>
</dbReference>
<sequence length="212" mass="23523">MAELKDAHQDLVACTHCDALSPKPKLAPGHKAICSRCDNVLLVYKKDSINRTLAIATAGLVFFVPAMTLPIIGVGLVGLYNEASLVECIQDLVANDFPVMALCTFLFTIAIPFVRLFTAFVVTVSIKLGMYTPGLLQFFRSYHTLDKWVMLNVFLLGVIISMYKITDLAELSVGLGLLAFTGYLICSTFISVTFDPHYVWDKLEYELARTNR</sequence>
<feature type="transmembrane region" description="Helical" evidence="1">
    <location>
        <begin position="171"/>
        <end position="194"/>
    </location>
</feature>
<dbReference type="Proteomes" id="UP000199308">
    <property type="component" value="Unassembled WGS sequence"/>
</dbReference>
<keyword evidence="3" id="KW-1185">Reference proteome</keyword>
<keyword evidence="1" id="KW-1133">Transmembrane helix</keyword>
<evidence type="ECO:0000256" key="1">
    <source>
        <dbReference type="SAM" id="Phobius"/>
    </source>
</evidence>
<reference evidence="2 3" key="1">
    <citation type="submission" date="2016-10" db="EMBL/GenBank/DDBJ databases">
        <authorList>
            <person name="de Groot N.N."/>
        </authorList>
    </citation>
    <scope>NUCLEOTIDE SEQUENCE [LARGE SCALE GENOMIC DNA]</scope>
    <source>
        <strain evidence="2 3">DSM 19706</strain>
    </source>
</reference>
<feature type="transmembrane region" description="Helical" evidence="1">
    <location>
        <begin position="99"/>
        <end position="126"/>
    </location>
</feature>
<keyword evidence="1" id="KW-0472">Membrane</keyword>